<accession>A0A0F9AER0</accession>
<gene>
    <name evidence="2" type="ORF">LCGC14_2581360</name>
</gene>
<sequence length="223" mass="25268">MRNLSRIFGRSPFEPLVEHARKVHECVVLVRPIAEAILAGDAEKLKQLQHDMSKTEYEADVLKDRARQALPQRYFLPVNREDVARFLSQMDKIADDAEDFAVVATFRTLDLPQPLHKGFLALVAKVVSVSESLLEVAQQLAQLQKEAFVGPGADDVLAKIQEICHAEWESDKLSRRFARQFYSDERLKPLDVLILEKLCRALGGVADHAENVGKNLRLMITRK</sequence>
<protein>
    <recommendedName>
        <fullName evidence="3">TIGR00153 family protein</fullName>
    </recommendedName>
</protein>
<dbReference type="NCBIfam" id="TIGR00153">
    <property type="entry name" value="TIGR00153 family protein"/>
    <property type="match status" value="1"/>
</dbReference>
<evidence type="ECO:0000313" key="2">
    <source>
        <dbReference type="EMBL" id="KKL07900.1"/>
    </source>
</evidence>
<dbReference type="InterPro" id="IPR002727">
    <property type="entry name" value="DUF47"/>
</dbReference>
<evidence type="ECO:0008006" key="3">
    <source>
        <dbReference type="Google" id="ProtNLM"/>
    </source>
</evidence>
<organism evidence="2">
    <name type="scientific">marine sediment metagenome</name>
    <dbReference type="NCBI Taxonomy" id="412755"/>
    <lineage>
        <taxon>unclassified sequences</taxon>
        <taxon>metagenomes</taxon>
        <taxon>ecological metagenomes</taxon>
    </lineage>
</organism>
<evidence type="ECO:0000256" key="1">
    <source>
        <dbReference type="ARBA" id="ARBA00008591"/>
    </source>
</evidence>
<reference evidence="2" key="1">
    <citation type="journal article" date="2015" name="Nature">
        <title>Complex archaea that bridge the gap between prokaryotes and eukaryotes.</title>
        <authorList>
            <person name="Spang A."/>
            <person name="Saw J.H."/>
            <person name="Jorgensen S.L."/>
            <person name="Zaremba-Niedzwiedzka K."/>
            <person name="Martijn J."/>
            <person name="Lind A.E."/>
            <person name="van Eijk R."/>
            <person name="Schleper C."/>
            <person name="Guy L."/>
            <person name="Ettema T.J."/>
        </authorList>
    </citation>
    <scope>NUCLEOTIDE SEQUENCE</scope>
</reference>
<name>A0A0F9AER0_9ZZZZ</name>
<dbReference type="AlphaFoldDB" id="A0A0F9AER0"/>
<dbReference type="Gene3D" id="1.20.58.220">
    <property type="entry name" value="Phosphate transport system protein phou homolog 2, domain 2"/>
    <property type="match status" value="1"/>
</dbReference>
<dbReference type="PANTHER" id="PTHR36536">
    <property type="entry name" value="UPF0111 PROTEIN HI_1603"/>
    <property type="match status" value="1"/>
</dbReference>
<comment type="similarity">
    <text evidence="1">Belongs to the UPF0111 family.</text>
</comment>
<dbReference type="PANTHER" id="PTHR36536:SF3">
    <property type="entry name" value="UPF0111 PROTEIN HI_1603"/>
    <property type="match status" value="1"/>
</dbReference>
<dbReference type="EMBL" id="LAZR01043103">
    <property type="protein sequence ID" value="KKL07900.1"/>
    <property type="molecule type" value="Genomic_DNA"/>
</dbReference>
<dbReference type="InterPro" id="IPR038078">
    <property type="entry name" value="PhoU-like_sf"/>
</dbReference>
<proteinExistence type="inferred from homology"/>
<dbReference type="Pfam" id="PF01865">
    <property type="entry name" value="PhoU_div"/>
    <property type="match status" value="1"/>
</dbReference>
<comment type="caution">
    <text evidence="2">The sequence shown here is derived from an EMBL/GenBank/DDBJ whole genome shotgun (WGS) entry which is preliminary data.</text>
</comment>
<dbReference type="InterPro" id="IPR018445">
    <property type="entry name" value="Put_Phosphate_transp_reg"/>
</dbReference>